<reference evidence="2" key="1">
    <citation type="submission" date="2020-05" db="EMBL/GenBank/DDBJ databases">
        <authorList>
            <person name="Chiriac C."/>
            <person name="Salcher M."/>
            <person name="Ghai R."/>
            <person name="Kavagutti S V."/>
        </authorList>
    </citation>
    <scope>NUCLEOTIDE SEQUENCE</scope>
</reference>
<accession>A0A6J5Q6Y4</accession>
<gene>
    <name evidence="2" type="ORF">UFOVP1045_35</name>
    <name evidence="3" type="ORF">UFOVP1194_89</name>
    <name evidence="4" type="ORF">UFOVP1641_85</name>
    <name evidence="1" type="ORF">UFOVP466_88</name>
</gene>
<organism evidence="2">
    <name type="scientific">uncultured Caudovirales phage</name>
    <dbReference type="NCBI Taxonomy" id="2100421"/>
    <lineage>
        <taxon>Viruses</taxon>
        <taxon>Duplodnaviria</taxon>
        <taxon>Heunggongvirae</taxon>
        <taxon>Uroviricota</taxon>
        <taxon>Caudoviricetes</taxon>
        <taxon>Peduoviridae</taxon>
        <taxon>Maltschvirus</taxon>
        <taxon>Maltschvirus maltsch</taxon>
    </lineage>
</organism>
<evidence type="ECO:0000313" key="1">
    <source>
        <dbReference type="EMBL" id="CAB4144920.1"/>
    </source>
</evidence>
<evidence type="ECO:0000313" key="4">
    <source>
        <dbReference type="EMBL" id="CAB4221848.1"/>
    </source>
</evidence>
<dbReference type="Pfam" id="PF25209">
    <property type="entry name" value="Phage_capsid_4"/>
    <property type="match status" value="1"/>
</dbReference>
<proteinExistence type="predicted"/>
<evidence type="ECO:0000313" key="2">
    <source>
        <dbReference type="EMBL" id="CAB4180480.1"/>
    </source>
</evidence>
<evidence type="ECO:0000313" key="3">
    <source>
        <dbReference type="EMBL" id="CAB4190681.1"/>
    </source>
</evidence>
<dbReference type="EMBL" id="LR796439">
    <property type="protein sequence ID" value="CAB4144920.1"/>
    <property type="molecule type" value="Genomic_DNA"/>
</dbReference>
<dbReference type="EMBL" id="LR797152">
    <property type="protein sequence ID" value="CAB4190681.1"/>
    <property type="molecule type" value="Genomic_DNA"/>
</dbReference>
<sequence>MLNIKNLKREHLAHVRDGNEDKFFELFQEGLDSKQITLKDVSLREIAESFIDGGHEAVMSWNPRYGGHGGVSMKLLEESGAVTSGGFSRITGQLLVTSIMQAYDMEDNVFSNVIPTESTQLNGQKIPGISRIGDEGTTVGEGMAYPVAGVSEDYIETPLTTKSGLMVHVTKEAIFFDLTGQLQNRCSEVGEMLAINKEKRLIDCVIDENRTAHRYKWKGTSYATYQTSTPYINSKTSNALVDWTNVDAAELMFNQLTDPYTGEPIMVNPKHLVVTRQNLRTAQRILTATQVTTTTPGFATSGNPNAVNWANPISGYQILCSAQLAARLGTDTSWFLGDLTKAFRYMENWPITVVQAPANSEAEFTLDVVYRVKASERGAASTWEPRQIIKNAA</sequence>
<evidence type="ECO:0008006" key="5">
    <source>
        <dbReference type="Google" id="ProtNLM"/>
    </source>
</evidence>
<protein>
    <recommendedName>
        <fullName evidence="5">Capsid protein</fullName>
    </recommendedName>
</protein>
<dbReference type="EMBL" id="LR796996">
    <property type="protein sequence ID" value="CAB4180480.1"/>
    <property type="molecule type" value="Genomic_DNA"/>
</dbReference>
<dbReference type="EMBL" id="LR797505">
    <property type="protein sequence ID" value="CAB4221848.1"/>
    <property type="molecule type" value="Genomic_DNA"/>
</dbReference>
<name>A0A6J5Q6Y4_9CAUD</name>